<dbReference type="EMBL" id="JAGRZL010000050">
    <property type="protein sequence ID" value="MBR7630704.1"/>
    <property type="molecule type" value="Genomic_DNA"/>
</dbReference>
<dbReference type="InterPro" id="IPR004919">
    <property type="entry name" value="GmrSD_N"/>
</dbReference>
<name>A0ABS5GV61_9GAMM</name>
<evidence type="ECO:0000313" key="2">
    <source>
        <dbReference type="EMBL" id="MBR7630704.1"/>
    </source>
</evidence>
<evidence type="ECO:0000313" key="3">
    <source>
        <dbReference type="Proteomes" id="UP000675653"/>
    </source>
</evidence>
<organism evidence="2 3">
    <name type="scientific">Aeromonas popoffii</name>
    <dbReference type="NCBI Taxonomy" id="70856"/>
    <lineage>
        <taxon>Bacteria</taxon>
        <taxon>Pseudomonadati</taxon>
        <taxon>Pseudomonadota</taxon>
        <taxon>Gammaproteobacteria</taxon>
        <taxon>Aeromonadales</taxon>
        <taxon>Aeromonadaceae</taxon>
        <taxon>Aeromonas</taxon>
    </lineage>
</organism>
<keyword evidence="3" id="KW-1185">Reference proteome</keyword>
<gene>
    <name evidence="2" type="ORF">KAT72_17165</name>
</gene>
<evidence type="ECO:0000259" key="1">
    <source>
        <dbReference type="Pfam" id="PF03235"/>
    </source>
</evidence>
<dbReference type="Proteomes" id="UP000675653">
    <property type="component" value="Unassembled WGS sequence"/>
</dbReference>
<dbReference type="Pfam" id="PF03235">
    <property type="entry name" value="GmrSD_N"/>
    <property type="match status" value="1"/>
</dbReference>
<reference evidence="2 3" key="1">
    <citation type="submission" date="2021-04" db="EMBL/GenBank/DDBJ databases">
        <title>Draft Genome of Aeromonas popoffii ID682, isolated from a natural water source in Idaho.</title>
        <authorList>
            <person name="Testerman T."/>
            <person name="Graf J."/>
        </authorList>
    </citation>
    <scope>NUCLEOTIDE SEQUENCE [LARGE SCALE GENOMIC DNA]</scope>
    <source>
        <strain evidence="2 3">ID682</strain>
    </source>
</reference>
<comment type="caution">
    <text evidence="2">The sequence shown here is derived from an EMBL/GenBank/DDBJ whole genome shotgun (WGS) entry which is preliminary data.</text>
</comment>
<dbReference type="PANTHER" id="PTHR37292">
    <property type="entry name" value="VNG6097C"/>
    <property type="match status" value="1"/>
</dbReference>
<dbReference type="PANTHER" id="PTHR37292:SF2">
    <property type="entry name" value="DUF262 DOMAIN-CONTAINING PROTEIN"/>
    <property type="match status" value="1"/>
</dbReference>
<sequence length="532" mass="61581">MKPELNPTSLKIDKLINRIDNGEIKIPAFQRGYVWRQNQIIELLESLVKQYPIGSILLWEASHNEKLRSTRNIAGYKLPDKGDNWPVNYVLDGQQRLSSIYAVLSEHIEQEPSSEKYNPNLDIFEIYYDFSTKKFIPKIDVKVKSDSVVLLRNIIDPIKLFDELVSLNKKYHSDAKTLSSIFLNYDVPVIQIKNRTREEVGVIFERINNTGTKLDLLDLMTAWTWTEDFHLLDSIDTLLDSLEEKSFGQIDHKLILQIVSGIILGSTQTENILKLTGERVRDNWEFIVDAIKRAVDFLYTEIKCANIEFLPFHQQMIPLCRFFSRNKKHTADQLNIIKQYFWRTSFSDRYSTGQTTAKLDFDIEFIDKVLDYDFSDINKYKTSISPDDFINTQFSKANPITRAFLLLSAQYSPLDLTNGSTIDIGSSLASFNRKEYHHVFPNAFLSKSGETKQRRFAVANFCFLPSNSNKKISSKAPSIYFFNIIPKIEKDKILESNLLPKEDDIYTNDDFDKFLNERSKILINAIFALSGN</sequence>
<feature type="domain" description="GmrSD restriction endonucleases N-terminal" evidence="1">
    <location>
        <begin position="13"/>
        <end position="223"/>
    </location>
</feature>
<accession>A0ABS5GV61</accession>
<dbReference type="RefSeq" id="WP_212514334.1">
    <property type="nucleotide sequence ID" value="NZ_CAWQDX010000075.1"/>
</dbReference>
<protein>
    <submittedName>
        <fullName evidence="2">DUF262 domain-containing protein</fullName>
    </submittedName>
</protein>
<proteinExistence type="predicted"/>